<name>A0A7Y0KCM2_9BACI</name>
<dbReference type="InterPro" id="IPR058862">
    <property type="entry name" value="YgzA"/>
</dbReference>
<gene>
    <name evidence="1" type="ORF">HHU08_24010</name>
</gene>
<dbReference type="Pfam" id="PF25847">
    <property type="entry name" value="YgzA"/>
    <property type="match status" value="1"/>
</dbReference>
<dbReference type="Proteomes" id="UP000588491">
    <property type="component" value="Unassembled WGS sequence"/>
</dbReference>
<keyword evidence="2" id="KW-1185">Reference proteome</keyword>
<sequence length="101" mass="11495">MDVNQPFSSLEPSYKRVQSIKLLKSCHINTKIKVVLKMNQETKIANELQKMLTENQIPVSVQEDINVLSEKLANGDITLGELENKDQFVEEVIQKAKNRIG</sequence>
<evidence type="ECO:0000313" key="1">
    <source>
        <dbReference type="EMBL" id="NMO79992.1"/>
    </source>
</evidence>
<proteinExistence type="predicted"/>
<organism evidence="1 2">
    <name type="scientific">Niallia alba</name>
    <dbReference type="NCBI Taxonomy" id="2729105"/>
    <lineage>
        <taxon>Bacteria</taxon>
        <taxon>Bacillati</taxon>
        <taxon>Bacillota</taxon>
        <taxon>Bacilli</taxon>
        <taxon>Bacillales</taxon>
        <taxon>Bacillaceae</taxon>
        <taxon>Niallia</taxon>
    </lineage>
</organism>
<protein>
    <submittedName>
        <fullName evidence="1">Uncharacterized protein</fullName>
    </submittedName>
</protein>
<reference evidence="1 2" key="1">
    <citation type="submission" date="2020-04" db="EMBL/GenBank/DDBJ databases">
        <title>Bacillus sp. UniB3 isolated from commercial digestive syrup.</title>
        <authorList>
            <person name="Thorat V."/>
            <person name="Kirdat K."/>
            <person name="Tiwarekar B."/>
            <person name="Yadav A."/>
        </authorList>
    </citation>
    <scope>NUCLEOTIDE SEQUENCE [LARGE SCALE GENOMIC DNA]</scope>
    <source>
        <strain evidence="1 2">UniB3</strain>
    </source>
</reference>
<comment type="caution">
    <text evidence="1">The sequence shown here is derived from an EMBL/GenBank/DDBJ whole genome shotgun (WGS) entry which is preliminary data.</text>
</comment>
<dbReference type="EMBL" id="JABBPK010000001">
    <property type="protein sequence ID" value="NMO79992.1"/>
    <property type="molecule type" value="Genomic_DNA"/>
</dbReference>
<evidence type="ECO:0000313" key="2">
    <source>
        <dbReference type="Proteomes" id="UP000588491"/>
    </source>
</evidence>
<accession>A0A7Y0KCM2</accession>
<dbReference type="AlphaFoldDB" id="A0A7Y0KCM2"/>